<accession>A0A397P503</accession>
<evidence type="ECO:0000313" key="5">
    <source>
        <dbReference type="EMBL" id="RIA44312.1"/>
    </source>
</evidence>
<dbReference type="PANTHER" id="PTHR37423:SF2">
    <property type="entry name" value="MEMBRANE-BOUND LYTIC MUREIN TRANSGLYCOSYLASE C"/>
    <property type="match status" value="1"/>
</dbReference>
<dbReference type="SUPFAM" id="SSF53955">
    <property type="entry name" value="Lysozyme-like"/>
    <property type="match status" value="1"/>
</dbReference>
<evidence type="ECO:0000313" key="6">
    <source>
        <dbReference type="Proteomes" id="UP000266568"/>
    </source>
</evidence>
<feature type="domain" description="Transglycosylase SLT" evidence="4">
    <location>
        <begin position="20"/>
        <end position="119"/>
    </location>
</feature>
<dbReference type="Proteomes" id="UP000266568">
    <property type="component" value="Unassembled WGS sequence"/>
</dbReference>
<comment type="caution">
    <text evidence="5">The sequence shown here is derived from an EMBL/GenBank/DDBJ whole genome shotgun (WGS) entry which is preliminary data.</text>
</comment>
<reference evidence="5 6" key="1">
    <citation type="submission" date="2018-08" db="EMBL/GenBank/DDBJ databases">
        <title>Genomic Encyclopedia of Type Strains, Phase IV (KMG-IV): sequencing the most valuable type-strain genomes for metagenomic binning, comparative biology and taxonomic classification.</title>
        <authorList>
            <person name="Goeker M."/>
        </authorList>
    </citation>
    <scope>NUCLEOTIDE SEQUENCE [LARGE SCALE GENOMIC DNA]</scope>
    <source>
        <strain evidence="5 6">DSM 25527</strain>
    </source>
</reference>
<dbReference type="Pfam" id="PF01464">
    <property type="entry name" value="SLT"/>
    <property type="match status" value="1"/>
</dbReference>
<dbReference type="InterPro" id="IPR008258">
    <property type="entry name" value="Transglycosylase_SLT_dom_1"/>
</dbReference>
<keyword evidence="6" id="KW-1185">Reference proteome</keyword>
<dbReference type="PANTHER" id="PTHR37423">
    <property type="entry name" value="SOLUBLE LYTIC MUREIN TRANSGLYCOSYLASE-RELATED"/>
    <property type="match status" value="1"/>
</dbReference>
<dbReference type="CDD" id="cd00254">
    <property type="entry name" value="LT-like"/>
    <property type="match status" value="1"/>
</dbReference>
<evidence type="ECO:0000256" key="2">
    <source>
        <dbReference type="ARBA" id="ARBA00009387"/>
    </source>
</evidence>
<feature type="region of interest" description="Disordered" evidence="3">
    <location>
        <begin position="169"/>
        <end position="212"/>
    </location>
</feature>
<dbReference type="EMBL" id="QXDC01000003">
    <property type="protein sequence ID" value="RIA44312.1"/>
    <property type="molecule type" value="Genomic_DNA"/>
</dbReference>
<organism evidence="5 6">
    <name type="scientific">Hephaestia caeni</name>
    <dbReference type="NCBI Taxonomy" id="645617"/>
    <lineage>
        <taxon>Bacteria</taxon>
        <taxon>Pseudomonadati</taxon>
        <taxon>Pseudomonadota</taxon>
        <taxon>Alphaproteobacteria</taxon>
        <taxon>Sphingomonadales</taxon>
        <taxon>Sphingomonadaceae</taxon>
        <taxon>Hephaestia</taxon>
    </lineage>
</organism>
<gene>
    <name evidence="5" type="ORF">DFR49_2553</name>
</gene>
<proteinExistence type="inferred from homology"/>
<sequence length="224" mass="23992">MPHRKTAPAVITPSYDAFVAEAAERFGMPEAWIREVIRVESRGDPRAMSPAGAMGLMQIMPDTWATERARLRLGNDPFDMRDNILAGTDFLRAMRTRYGAIGMLAAYNAGPGRYEDYYRRGRPLPAETLAYLGRLAPVVTGSAITDDPTPARPDPLAWTRAALFAPRSGSISDPSAAVATPPPARSMDADAAEPAMSSVRADDSQTAGGAPRNDLFVALAGARS</sequence>
<protein>
    <submittedName>
        <fullName evidence="5">Transglycosylase-like protein with SLT domain</fullName>
    </submittedName>
</protein>
<comment type="similarity">
    <text evidence="1">Belongs to the transglycosylase Slt family.</text>
</comment>
<name>A0A397P503_9SPHN</name>
<comment type="similarity">
    <text evidence="2">Belongs to the virb1 family.</text>
</comment>
<dbReference type="Gene3D" id="1.10.530.10">
    <property type="match status" value="1"/>
</dbReference>
<evidence type="ECO:0000256" key="1">
    <source>
        <dbReference type="ARBA" id="ARBA00007734"/>
    </source>
</evidence>
<dbReference type="InterPro" id="IPR023346">
    <property type="entry name" value="Lysozyme-like_dom_sf"/>
</dbReference>
<dbReference type="AlphaFoldDB" id="A0A397P503"/>
<evidence type="ECO:0000259" key="4">
    <source>
        <dbReference type="Pfam" id="PF01464"/>
    </source>
</evidence>
<evidence type="ECO:0000256" key="3">
    <source>
        <dbReference type="SAM" id="MobiDB-lite"/>
    </source>
</evidence>